<protein>
    <recommendedName>
        <fullName evidence="9">5'-nucleotidase SurE</fullName>
        <ecNumber evidence="9">3.1.3.5</ecNumber>
    </recommendedName>
    <alternativeName>
        <fullName evidence="9">Nucleoside 5'-monophosphate phosphohydrolase</fullName>
    </alternativeName>
</protein>
<dbReference type="InterPro" id="IPR002828">
    <property type="entry name" value="SurE-like_Pase/nucleotidase"/>
</dbReference>
<evidence type="ECO:0000256" key="8">
    <source>
        <dbReference type="ARBA" id="ARBA00022801"/>
    </source>
</evidence>
<dbReference type="GO" id="GO:0008253">
    <property type="term" value="F:5'-nucleotidase activity"/>
    <property type="evidence" value="ECO:0007669"/>
    <property type="project" value="UniProtKB-UniRule"/>
</dbReference>
<evidence type="ECO:0000256" key="5">
    <source>
        <dbReference type="ARBA" id="ARBA00022490"/>
    </source>
</evidence>
<comment type="subcellular location">
    <subcellularLocation>
        <location evidence="3 9">Cytoplasm</location>
    </subcellularLocation>
</comment>
<comment type="cofactor">
    <cofactor evidence="2">
        <name>Mg(2+)</name>
        <dbReference type="ChEBI" id="CHEBI:18420"/>
    </cofactor>
</comment>
<feature type="binding site" evidence="9">
    <location>
        <position position="8"/>
    </location>
    <ligand>
        <name>a divalent metal cation</name>
        <dbReference type="ChEBI" id="CHEBI:60240"/>
    </ligand>
</feature>
<proteinExistence type="inferred from homology"/>
<feature type="binding site" evidence="9">
    <location>
        <position position="40"/>
    </location>
    <ligand>
        <name>a divalent metal cation</name>
        <dbReference type="ChEBI" id="CHEBI:60240"/>
    </ligand>
</feature>
<dbReference type="SUPFAM" id="SSF64167">
    <property type="entry name" value="SurE-like"/>
    <property type="match status" value="1"/>
</dbReference>
<dbReference type="PANTHER" id="PTHR30457:SF12">
    <property type="entry name" value="5'_3'-NUCLEOTIDASE SURE"/>
    <property type="match status" value="1"/>
</dbReference>
<dbReference type="EMBL" id="CP053586">
    <property type="protein sequence ID" value="WNZ23346.1"/>
    <property type="molecule type" value="Genomic_DNA"/>
</dbReference>
<evidence type="ECO:0000313" key="11">
    <source>
        <dbReference type="EMBL" id="WNZ23346.1"/>
    </source>
</evidence>
<comment type="cofactor">
    <cofactor evidence="9">
        <name>a divalent metal cation</name>
        <dbReference type="ChEBI" id="CHEBI:60240"/>
    </cofactor>
    <text evidence="9">Binds 1 divalent metal cation per subunit.</text>
</comment>
<comment type="catalytic activity">
    <reaction evidence="1 9">
        <text>a ribonucleoside 5'-phosphate + H2O = a ribonucleoside + phosphate</text>
        <dbReference type="Rhea" id="RHEA:12484"/>
        <dbReference type="ChEBI" id="CHEBI:15377"/>
        <dbReference type="ChEBI" id="CHEBI:18254"/>
        <dbReference type="ChEBI" id="CHEBI:43474"/>
        <dbReference type="ChEBI" id="CHEBI:58043"/>
        <dbReference type="EC" id="3.1.3.5"/>
    </reaction>
</comment>
<accession>A0AA96WJG1</accession>
<dbReference type="GO" id="GO:0005737">
    <property type="term" value="C:cytoplasm"/>
    <property type="evidence" value="ECO:0007669"/>
    <property type="project" value="UniProtKB-SubCell"/>
</dbReference>
<dbReference type="PANTHER" id="PTHR30457">
    <property type="entry name" value="5'-NUCLEOTIDASE SURE"/>
    <property type="match status" value="1"/>
</dbReference>
<dbReference type="FunFam" id="3.40.1210.10:FF:000001">
    <property type="entry name" value="5'/3'-nucleotidase SurE"/>
    <property type="match status" value="1"/>
</dbReference>
<reference evidence="11" key="1">
    <citation type="submission" date="2020-05" db="EMBL/GenBank/DDBJ databases">
        <authorList>
            <person name="Zhu T."/>
            <person name="Keshari N."/>
            <person name="Lu X."/>
        </authorList>
    </citation>
    <scope>NUCLEOTIDE SEQUENCE</scope>
    <source>
        <strain evidence="11">NK1-12</strain>
    </source>
</reference>
<name>A0AA96WJG1_9CYAN</name>
<dbReference type="GO" id="GO:0000166">
    <property type="term" value="F:nucleotide binding"/>
    <property type="evidence" value="ECO:0007669"/>
    <property type="project" value="UniProtKB-KW"/>
</dbReference>
<dbReference type="HAMAP" id="MF_00060">
    <property type="entry name" value="SurE"/>
    <property type="match status" value="1"/>
</dbReference>
<dbReference type="NCBIfam" id="TIGR00087">
    <property type="entry name" value="surE"/>
    <property type="match status" value="1"/>
</dbReference>
<keyword evidence="8 9" id="KW-0378">Hydrolase</keyword>
<evidence type="ECO:0000256" key="6">
    <source>
        <dbReference type="ARBA" id="ARBA00022723"/>
    </source>
</evidence>
<evidence type="ECO:0000256" key="7">
    <source>
        <dbReference type="ARBA" id="ARBA00022741"/>
    </source>
</evidence>
<dbReference type="Pfam" id="PF01975">
    <property type="entry name" value="SurE"/>
    <property type="match status" value="1"/>
</dbReference>
<dbReference type="NCBIfam" id="NF001492">
    <property type="entry name" value="PRK00346.2-2"/>
    <property type="match status" value="1"/>
</dbReference>
<keyword evidence="5 9" id="KW-0963">Cytoplasm</keyword>
<organism evidence="11">
    <name type="scientific">Leptolyngbya sp. NK1-12</name>
    <dbReference type="NCBI Taxonomy" id="2547451"/>
    <lineage>
        <taxon>Bacteria</taxon>
        <taxon>Bacillati</taxon>
        <taxon>Cyanobacteriota</taxon>
        <taxon>Cyanophyceae</taxon>
        <taxon>Leptolyngbyales</taxon>
        <taxon>Leptolyngbyaceae</taxon>
        <taxon>Leptolyngbya group</taxon>
        <taxon>Leptolyngbya</taxon>
    </lineage>
</organism>
<evidence type="ECO:0000256" key="2">
    <source>
        <dbReference type="ARBA" id="ARBA00001946"/>
    </source>
</evidence>
<feature type="binding site" evidence="9">
    <location>
        <position position="98"/>
    </location>
    <ligand>
        <name>a divalent metal cation</name>
        <dbReference type="ChEBI" id="CHEBI:60240"/>
    </ligand>
</feature>
<feature type="binding site" evidence="9">
    <location>
        <position position="9"/>
    </location>
    <ligand>
        <name>a divalent metal cation</name>
        <dbReference type="ChEBI" id="CHEBI:60240"/>
    </ligand>
</feature>
<evidence type="ECO:0000256" key="9">
    <source>
        <dbReference type="HAMAP-Rule" id="MF_00060"/>
    </source>
</evidence>
<comment type="function">
    <text evidence="9">Nucleotidase that shows phosphatase activity on nucleoside 5'-monophosphates.</text>
</comment>
<keyword evidence="6 9" id="KW-0479">Metal-binding</keyword>
<dbReference type="EC" id="3.1.3.5" evidence="9"/>
<dbReference type="InterPro" id="IPR030048">
    <property type="entry name" value="SurE"/>
</dbReference>
<feature type="domain" description="Survival protein SurE-like phosphatase/nucleotidase" evidence="10">
    <location>
        <begin position="4"/>
        <end position="189"/>
    </location>
</feature>
<evidence type="ECO:0000256" key="4">
    <source>
        <dbReference type="ARBA" id="ARBA00011062"/>
    </source>
</evidence>
<dbReference type="NCBIfam" id="NF001490">
    <property type="entry name" value="PRK00346.1-4"/>
    <property type="match status" value="1"/>
</dbReference>
<dbReference type="GO" id="GO:0008254">
    <property type="term" value="F:3'-nucleotidase activity"/>
    <property type="evidence" value="ECO:0007669"/>
    <property type="project" value="TreeGrafter"/>
</dbReference>
<dbReference type="GO" id="GO:0046872">
    <property type="term" value="F:metal ion binding"/>
    <property type="evidence" value="ECO:0007669"/>
    <property type="project" value="UniProtKB-UniRule"/>
</dbReference>
<dbReference type="InterPro" id="IPR036523">
    <property type="entry name" value="SurE-like_sf"/>
</dbReference>
<evidence type="ECO:0000256" key="3">
    <source>
        <dbReference type="ARBA" id="ARBA00004496"/>
    </source>
</evidence>
<comment type="similarity">
    <text evidence="4 9">Belongs to the SurE nucleotidase family.</text>
</comment>
<dbReference type="AlphaFoldDB" id="A0AA96WJG1"/>
<dbReference type="GO" id="GO:0004309">
    <property type="term" value="F:exopolyphosphatase activity"/>
    <property type="evidence" value="ECO:0007669"/>
    <property type="project" value="TreeGrafter"/>
</dbReference>
<evidence type="ECO:0000256" key="1">
    <source>
        <dbReference type="ARBA" id="ARBA00000815"/>
    </source>
</evidence>
<keyword evidence="7 9" id="KW-0547">Nucleotide-binding</keyword>
<gene>
    <name evidence="9 11" type="primary">surE</name>
    <name evidence="11" type="ORF">HJG54_11105</name>
</gene>
<sequence length="282" mass="30570">MKLLISNDDGIFALGIRTLANTLAAAGHEITVVCPDRERSATGHGLTLHKPIRADQVESVFHPAIQAWACSGTPSDCVKLALGALLAEPPDMVLSGINHGSNLGTDVLYSGTVSAAMEGVIEGIPSIAFSLTSFSAQDFQPAANFAEMLLEQLSHGPLPQATLLNVNVPAVSEAEIAGVVITRQGVRRYFDQFEKRVDPRGKTYYWLAGEVIEDSADPELESVEAFKLKGVNLDLAWFQQIPTDVQAIRQNYITVTPLQYDLTCAVGITQLQNRQFYHVHPS</sequence>
<evidence type="ECO:0000259" key="10">
    <source>
        <dbReference type="Pfam" id="PF01975"/>
    </source>
</evidence>
<dbReference type="RefSeq" id="WP_316434977.1">
    <property type="nucleotide sequence ID" value="NZ_CP053586.1"/>
</dbReference>
<dbReference type="Gene3D" id="3.40.1210.10">
    <property type="entry name" value="Survival protein SurE-like phosphatase/nucleotidase"/>
    <property type="match status" value="1"/>
</dbReference>